<dbReference type="Proteomes" id="UP000309186">
    <property type="component" value="Unassembled WGS sequence"/>
</dbReference>
<dbReference type="AlphaFoldDB" id="A0A5R9Q6T5"/>
<dbReference type="InterPro" id="IPR003749">
    <property type="entry name" value="ThiS/MoaD-like"/>
</dbReference>
<dbReference type="NCBIfam" id="TIGR01683">
    <property type="entry name" value="thiS"/>
    <property type="match status" value="1"/>
</dbReference>
<dbReference type="OrthoDB" id="9800283at2"/>
<dbReference type="EMBL" id="PPSW01000005">
    <property type="protein sequence ID" value="TLX48695.1"/>
    <property type="molecule type" value="Genomic_DNA"/>
</dbReference>
<accession>A0A5R9Q6T5</accession>
<reference evidence="1 2" key="1">
    <citation type="submission" date="2018-01" db="EMBL/GenBank/DDBJ databases">
        <title>Co-occurrence of chitin degradation, pigmentation and bioactivity in marine Pseudoalteromonas.</title>
        <authorList>
            <person name="Paulsen S."/>
            <person name="Gram L."/>
            <person name="Machado H."/>
        </authorList>
    </citation>
    <scope>NUCLEOTIDE SEQUENCE [LARGE SCALE GENOMIC DNA]</scope>
    <source>
        <strain evidence="1 2">S3663</strain>
    </source>
</reference>
<gene>
    <name evidence="1" type="primary">thiS</name>
    <name evidence="1" type="ORF">C1E24_02170</name>
</gene>
<evidence type="ECO:0000313" key="1">
    <source>
        <dbReference type="EMBL" id="TLX48695.1"/>
    </source>
</evidence>
<dbReference type="InterPro" id="IPR016155">
    <property type="entry name" value="Mopterin_synth/thiamin_S_b"/>
</dbReference>
<name>A0A5R9Q6T5_9GAMM</name>
<dbReference type="Gene3D" id="3.10.20.30">
    <property type="match status" value="1"/>
</dbReference>
<dbReference type="RefSeq" id="WP_138478325.1">
    <property type="nucleotide sequence ID" value="NZ_PPSW01000005.1"/>
</dbReference>
<organism evidence="1 2">
    <name type="scientific">Pseudoalteromonas phenolica</name>
    <dbReference type="NCBI Taxonomy" id="161398"/>
    <lineage>
        <taxon>Bacteria</taxon>
        <taxon>Pseudomonadati</taxon>
        <taxon>Pseudomonadota</taxon>
        <taxon>Gammaproteobacteria</taxon>
        <taxon>Alteromonadales</taxon>
        <taxon>Pseudoalteromonadaceae</taxon>
        <taxon>Pseudoalteromonas</taxon>
    </lineage>
</organism>
<dbReference type="InterPro" id="IPR010035">
    <property type="entry name" value="Thi_S"/>
</dbReference>
<comment type="caution">
    <text evidence="1">The sequence shown here is derived from an EMBL/GenBank/DDBJ whole genome shotgun (WGS) entry which is preliminary data.</text>
</comment>
<dbReference type="InterPro" id="IPR012675">
    <property type="entry name" value="Beta-grasp_dom_sf"/>
</dbReference>
<protein>
    <submittedName>
        <fullName evidence="1">Thiamine biosynthesis protein ThiS</fullName>
    </submittedName>
</protein>
<sequence length="68" mass="7171">MNVTLNVVFNGQQVALTDTNLQAFIESQGAVPPFAVAVNGQFVPRSQCAVAELKEGDQIELLSPIQGG</sequence>
<dbReference type="CDD" id="cd00565">
    <property type="entry name" value="Ubl_ThiS"/>
    <property type="match status" value="1"/>
</dbReference>
<evidence type="ECO:0000313" key="2">
    <source>
        <dbReference type="Proteomes" id="UP000309186"/>
    </source>
</evidence>
<dbReference type="PANTHER" id="PTHR34472:SF1">
    <property type="entry name" value="SULFUR CARRIER PROTEIN THIS"/>
    <property type="match status" value="1"/>
</dbReference>
<dbReference type="Pfam" id="PF02597">
    <property type="entry name" value="ThiS"/>
    <property type="match status" value="1"/>
</dbReference>
<proteinExistence type="predicted"/>
<dbReference type="PANTHER" id="PTHR34472">
    <property type="entry name" value="SULFUR CARRIER PROTEIN THIS"/>
    <property type="match status" value="1"/>
</dbReference>
<dbReference type="SUPFAM" id="SSF54285">
    <property type="entry name" value="MoaD/ThiS"/>
    <property type="match status" value="1"/>
</dbReference>